<dbReference type="Proteomes" id="UP000694240">
    <property type="component" value="Chromosome 13"/>
</dbReference>
<dbReference type="AlphaFoldDB" id="A0A8T1XV26"/>
<accession>A0A8T1XV26</accession>
<evidence type="ECO:0000313" key="2">
    <source>
        <dbReference type="EMBL" id="KAG7534991.1"/>
    </source>
</evidence>
<protein>
    <submittedName>
        <fullName evidence="2">Uncharacterized protein</fullName>
    </submittedName>
</protein>
<sequence length="231" mass="26048">MTSESATSPAIRPPQVEQPPPQEIPVISELISAAPPSPAPQITVLSPLSVLSHRVIYTIYKTPTVLQMMDIVNSNGILTDQLVIEEPSFYKYLDSDEYAEKYRRYEADFRKYLMDKHFSQVDEYEETTTIDGETICSSVWPCARWYADPDASFVDPPQCIEEEEEDEVEEMEEVEEVEEEVEEVGDVEEVEEEQEEVIDSASAEIPNGEISNGGTVLEDTCDVGKKPDMPI</sequence>
<proteinExistence type="predicted"/>
<name>A0A8T1XV26_9BRAS</name>
<comment type="caution">
    <text evidence="2">The sequence shown here is derived from an EMBL/GenBank/DDBJ whole genome shotgun (WGS) entry which is preliminary data.</text>
</comment>
<gene>
    <name evidence="2" type="ORF">ISN45_Aa08g024830</name>
</gene>
<keyword evidence="3" id="KW-1185">Reference proteome</keyword>
<evidence type="ECO:0000256" key="1">
    <source>
        <dbReference type="SAM" id="MobiDB-lite"/>
    </source>
</evidence>
<evidence type="ECO:0000313" key="3">
    <source>
        <dbReference type="Proteomes" id="UP000694240"/>
    </source>
</evidence>
<dbReference type="PANTHER" id="PTHR36078:SF2">
    <property type="entry name" value="OS09G0473966 PROTEIN"/>
    <property type="match status" value="1"/>
</dbReference>
<feature type="compositionally biased region" description="Basic and acidic residues" evidence="1">
    <location>
        <begin position="222"/>
        <end position="231"/>
    </location>
</feature>
<feature type="region of interest" description="Disordered" evidence="1">
    <location>
        <begin position="1"/>
        <end position="23"/>
    </location>
</feature>
<dbReference type="EMBL" id="JAEFBK010000013">
    <property type="protein sequence ID" value="KAG7534991.1"/>
    <property type="molecule type" value="Genomic_DNA"/>
</dbReference>
<reference evidence="2 3" key="1">
    <citation type="submission" date="2020-12" db="EMBL/GenBank/DDBJ databases">
        <title>Concerted genomic and epigenomic changes stabilize Arabidopsis allopolyploids.</title>
        <authorList>
            <person name="Chen Z."/>
        </authorList>
    </citation>
    <scope>NUCLEOTIDE SEQUENCE [LARGE SCALE GENOMIC DNA]</scope>
    <source>
        <strain evidence="2">Allo738</strain>
        <tissue evidence="2">Leaf</tissue>
    </source>
</reference>
<dbReference type="PANTHER" id="PTHR36078">
    <property type="entry name" value="BNACNNG21220D PROTEIN"/>
    <property type="match status" value="1"/>
</dbReference>
<organism evidence="2 3">
    <name type="scientific">Arabidopsis thaliana x Arabidopsis arenosa</name>
    <dbReference type="NCBI Taxonomy" id="1240361"/>
    <lineage>
        <taxon>Eukaryota</taxon>
        <taxon>Viridiplantae</taxon>
        <taxon>Streptophyta</taxon>
        <taxon>Embryophyta</taxon>
        <taxon>Tracheophyta</taxon>
        <taxon>Spermatophyta</taxon>
        <taxon>Magnoliopsida</taxon>
        <taxon>eudicotyledons</taxon>
        <taxon>Gunneridae</taxon>
        <taxon>Pentapetalae</taxon>
        <taxon>rosids</taxon>
        <taxon>malvids</taxon>
        <taxon>Brassicales</taxon>
        <taxon>Brassicaceae</taxon>
        <taxon>Camelineae</taxon>
        <taxon>Arabidopsis</taxon>
    </lineage>
</organism>
<feature type="region of interest" description="Disordered" evidence="1">
    <location>
        <begin position="166"/>
        <end position="191"/>
    </location>
</feature>
<feature type="region of interest" description="Disordered" evidence="1">
    <location>
        <begin position="205"/>
        <end position="231"/>
    </location>
</feature>